<evidence type="ECO:0000256" key="3">
    <source>
        <dbReference type="SAM" id="SignalP"/>
    </source>
</evidence>
<evidence type="ECO:0000313" key="5">
    <source>
        <dbReference type="EMBL" id="QOV90729.1"/>
    </source>
</evidence>
<dbReference type="Pfam" id="PF03629">
    <property type="entry name" value="SASA"/>
    <property type="match status" value="1"/>
</dbReference>
<evidence type="ECO:0000256" key="1">
    <source>
        <dbReference type="ARBA" id="ARBA00022801"/>
    </source>
</evidence>
<feature type="domain" description="Sialate O-acetylesterase" evidence="4">
    <location>
        <begin position="108"/>
        <end position="201"/>
    </location>
</feature>
<reference evidence="5 6" key="1">
    <citation type="submission" date="2020-10" db="EMBL/GenBank/DDBJ databases">
        <title>Wide distribution of Phycisphaera-like planctomycetes from WD2101 soil group in peatlands and genome analysis of the first cultivated representative.</title>
        <authorList>
            <person name="Dedysh S.N."/>
            <person name="Beletsky A.V."/>
            <person name="Ivanova A."/>
            <person name="Kulichevskaya I.S."/>
            <person name="Suzina N.E."/>
            <person name="Philippov D.A."/>
            <person name="Rakitin A.L."/>
            <person name="Mardanov A.V."/>
            <person name="Ravin N.V."/>
        </authorList>
    </citation>
    <scope>NUCLEOTIDE SEQUENCE [LARGE SCALE GENOMIC DNA]</scope>
    <source>
        <strain evidence="5 6">M1803</strain>
    </source>
</reference>
<dbReference type="InterPro" id="IPR039329">
    <property type="entry name" value="SIAE"/>
</dbReference>
<name>A0A7M2WZ65_9BACT</name>
<accession>A0A7M2WZ65</accession>
<dbReference type="PANTHER" id="PTHR22901:SF0">
    <property type="entry name" value="SIALATE O-ACETYLESTERASE"/>
    <property type="match status" value="1"/>
</dbReference>
<dbReference type="InterPro" id="IPR005181">
    <property type="entry name" value="SASA"/>
</dbReference>
<proteinExistence type="predicted"/>
<dbReference type="SUPFAM" id="SSF52266">
    <property type="entry name" value="SGNH hydrolase"/>
    <property type="match status" value="1"/>
</dbReference>
<dbReference type="PANTHER" id="PTHR22901">
    <property type="entry name" value="SIALATE O-ACETYLESTERASE"/>
    <property type="match status" value="1"/>
</dbReference>
<dbReference type="RefSeq" id="WP_206293830.1">
    <property type="nucleotide sequence ID" value="NZ_CP063458.1"/>
</dbReference>
<dbReference type="GO" id="GO:0001681">
    <property type="term" value="F:sialate O-acetylesterase activity"/>
    <property type="evidence" value="ECO:0007669"/>
    <property type="project" value="InterPro"/>
</dbReference>
<dbReference type="EMBL" id="CP063458">
    <property type="protein sequence ID" value="QOV90729.1"/>
    <property type="molecule type" value="Genomic_DNA"/>
</dbReference>
<protein>
    <recommendedName>
        <fullName evidence="4">Sialate O-acetylesterase domain-containing protein</fullName>
    </recommendedName>
</protein>
<feature type="signal peptide" evidence="3">
    <location>
        <begin position="1"/>
        <end position="24"/>
    </location>
</feature>
<dbReference type="InterPro" id="IPR036514">
    <property type="entry name" value="SGNH_hydro_sf"/>
</dbReference>
<evidence type="ECO:0000259" key="4">
    <source>
        <dbReference type="Pfam" id="PF03629"/>
    </source>
</evidence>
<evidence type="ECO:0000313" key="6">
    <source>
        <dbReference type="Proteomes" id="UP000593765"/>
    </source>
</evidence>
<dbReference type="Gene3D" id="3.40.50.1110">
    <property type="entry name" value="SGNH hydrolase"/>
    <property type="match status" value="1"/>
</dbReference>
<dbReference type="InterPro" id="IPR013783">
    <property type="entry name" value="Ig-like_fold"/>
</dbReference>
<feature type="chain" id="PRO_5034017399" description="Sialate O-acetylesterase domain-containing protein" evidence="3">
    <location>
        <begin position="25"/>
        <end position="519"/>
    </location>
</feature>
<sequence>MRKRALASFGGILMVTALASPANAEVKLPNVLSDHMVLQADRKVPIWGAATAGEKVTVKFRDQQKEATAGNDGKWRVELDALKAGGAADEMTVSGTNKLAIKNVLVGEVWVGSGQSNMAGAVGSYAKNDPVLAKLAEATYPTIRILKGNGKWAEADPKSLPGFSAILFAFGVNLQKELNVPVGLMVGAVGGTPSGHWLSEDALRSDEAVKGQIAESAKTYDPAKQQKAYEVALARWEKDVEAAKAAKKNPPRKPEAPTPPGAVRGGKEGKAGHLYEAHIRPMMPHAIRGVLWDQGESGTAVAGVDQYVLMGALIKGWRKEWGQDFAFIYVQKPSGLGCAWDPTEPVTDKADKFEPLPAAVPADGAYRELHVRIMEHPNTYMAISSDLGPMTHPTNKSGYGARSARVALGAVYGRKVEIYGPKYKSHTIDGGKIRISFDHIGQGLAFKHGDKLQGFAIAGADGKYVWADAVIDGDAVVVSSKTTAQPKSVTYALAARHTWANLFNKDGLPALPFKIDVAK</sequence>
<dbReference type="AlphaFoldDB" id="A0A7M2WZ65"/>
<evidence type="ECO:0000256" key="2">
    <source>
        <dbReference type="SAM" id="MobiDB-lite"/>
    </source>
</evidence>
<keyword evidence="6" id="KW-1185">Reference proteome</keyword>
<feature type="region of interest" description="Disordered" evidence="2">
    <location>
        <begin position="242"/>
        <end position="269"/>
    </location>
</feature>
<dbReference type="Gene3D" id="2.60.40.10">
    <property type="entry name" value="Immunoglobulins"/>
    <property type="match status" value="1"/>
</dbReference>
<dbReference type="KEGG" id="hbs:IPV69_05050"/>
<dbReference type="GO" id="GO:0005975">
    <property type="term" value="P:carbohydrate metabolic process"/>
    <property type="evidence" value="ECO:0007669"/>
    <property type="project" value="TreeGrafter"/>
</dbReference>
<keyword evidence="1" id="KW-0378">Hydrolase</keyword>
<keyword evidence="3" id="KW-0732">Signal</keyword>
<organism evidence="5 6">
    <name type="scientific">Humisphaera borealis</name>
    <dbReference type="NCBI Taxonomy" id="2807512"/>
    <lineage>
        <taxon>Bacteria</taxon>
        <taxon>Pseudomonadati</taxon>
        <taxon>Planctomycetota</taxon>
        <taxon>Phycisphaerae</taxon>
        <taxon>Tepidisphaerales</taxon>
        <taxon>Tepidisphaeraceae</taxon>
        <taxon>Humisphaera</taxon>
    </lineage>
</organism>
<gene>
    <name evidence="5" type="ORF">IPV69_05050</name>
</gene>
<dbReference type="Proteomes" id="UP000593765">
    <property type="component" value="Chromosome"/>
</dbReference>